<dbReference type="Proteomes" id="UP000868636">
    <property type="component" value="Unassembled WGS sequence"/>
</dbReference>
<dbReference type="EMBL" id="DADPIR010000073">
    <property type="protein sequence ID" value="HAZ7494748.1"/>
    <property type="molecule type" value="Genomic_DNA"/>
</dbReference>
<keyword evidence="1" id="KW-0378">Hydrolase</keyword>
<gene>
    <name evidence="1" type="ORF">J8F57_005072</name>
</gene>
<evidence type="ECO:0000313" key="2">
    <source>
        <dbReference type="Proteomes" id="UP000868636"/>
    </source>
</evidence>
<dbReference type="GO" id="GO:0016787">
    <property type="term" value="F:hydrolase activity"/>
    <property type="evidence" value="ECO:0007669"/>
    <property type="project" value="UniProtKB-KW"/>
</dbReference>
<reference evidence="1" key="1">
    <citation type="journal article" date="2018" name="Genome Biol.">
        <title>SKESA: strategic k-mer extension for scrupulous assemblies.</title>
        <authorList>
            <person name="Souvorov A."/>
            <person name="Agarwala R."/>
            <person name="Lipman D.J."/>
        </authorList>
    </citation>
    <scope>NUCLEOTIDE SEQUENCE</scope>
    <source>
        <strain evidence="1">SJP41</strain>
    </source>
</reference>
<sequence length="193" mass="21746">MVGYNMMYSYKRVVFIVFLLILVLMVAHVLKKPDVVALSSISGKNDHKTRIFLFRHGERCDRSDNQCLSDADGITLLGAEQAVNNGEMFNARVSDYEVYSTDTTRTGQTAKYFSGKAVTVLSELSVCDVTIFDTLKKLAAENKNTVIFTHNHCLSFIASHMKNWKFKPEYLDGLVMSEENGDLILDGELDLKE</sequence>
<dbReference type="InterPro" id="IPR029033">
    <property type="entry name" value="His_PPase_superfam"/>
</dbReference>
<dbReference type="Gene3D" id="3.40.50.1240">
    <property type="entry name" value="Phosphoglycerate mutase-like"/>
    <property type="match status" value="1"/>
</dbReference>
<dbReference type="EC" id="3.1.3.-" evidence="1"/>
<dbReference type="CDD" id="cd07040">
    <property type="entry name" value="HP"/>
    <property type="match status" value="1"/>
</dbReference>
<comment type="caution">
    <text evidence="1">The sequence shown here is derived from an EMBL/GenBank/DDBJ whole genome shotgun (WGS) entry which is preliminary data.</text>
</comment>
<reference evidence="1" key="2">
    <citation type="submission" date="2021-03" db="EMBL/GenBank/DDBJ databases">
        <authorList>
            <consortium name="NCBI Pathogen Detection Project"/>
        </authorList>
    </citation>
    <scope>NUCLEOTIDE SEQUENCE</scope>
    <source>
        <strain evidence="1">SJP41</strain>
    </source>
</reference>
<evidence type="ECO:0000313" key="1">
    <source>
        <dbReference type="EMBL" id="HAZ7494748.1"/>
    </source>
</evidence>
<dbReference type="SUPFAM" id="SSF53254">
    <property type="entry name" value="Phosphoglycerate mutase-like"/>
    <property type="match status" value="1"/>
</dbReference>
<dbReference type="AlphaFoldDB" id="A0AAN5UIR9"/>
<dbReference type="NCBIfam" id="NF011945">
    <property type="entry name" value="PRK15416.1"/>
    <property type="match status" value="1"/>
</dbReference>
<dbReference type="RefSeq" id="WP_086625656.1">
    <property type="nucleotide sequence ID" value="NZ_CP128979.1"/>
</dbReference>
<protein>
    <submittedName>
        <fullName evidence="1">Lipopolysaccharide core heptose(II)-phosphate phosphatase</fullName>
        <ecNumber evidence="1">3.1.3.-</ecNumber>
    </submittedName>
</protein>
<accession>A0AAN5UIR9</accession>
<proteinExistence type="predicted"/>
<name>A0AAN5UIR9_ECOLX</name>
<organism evidence="1 2">
    <name type="scientific">Escherichia coli</name>
    <dbReference type="NCBI Taxonomy" id="562"/>
    <lineage>
        <taxon>Bacteria</taxon>
        <taxon>Pseudomonadati</taxon>
        <taxon>Pseudomonadota</taxon>
        <taxon>Gammaproteobacteria</taxon>
        <taxon>Enterobacterales</taxon>
        <taxon>Enterobacteriaceae</taxon>
        <taxon>Escherichia</taxon>
    </lineage>
</organism>